<dbReference type="EMBL" id="BK016157">
    <property type="protein sequence ID" value="DAF98915.1"/>
    <property type="molecule type" value="Genomic_DNA"/>
</dbReference>
<name>A0A8S5UWU1_9CAUD</name>
<sequence>MSKIDTTAVKGNVAGNLVSGGTNLVVCAYEGTDGQLSKVWEKMTGVKPVVITVEPDADIRDILAGIIADNNISDDFILVPANCVPCAKISIGELATPLVFLDVQGNKVFSERLPKPFSKEKLVEMLPAQDQTAEEFLKDYFKKNLHRPIEAGFRFGNIVTPVYRANPCEHLVIEAFVRKKFVFATPQGYAAITHLIDQYLLNE</sequence>
<reference evidence="1" key="1">
    <citation type="journal article" date="2021" name="Proc. Natl. Acad. Sci. U.S.A.">
        <title>A Catalog of Tens of Thousands of Viruses from Human Metagenomes Reveals Hidden Associations with Chronic Diseases.</title>
        <authorList>
            <person name="Tisza M.J."/>
            <person name="Buck C.B."/>
        </authorList>
    </citation>
    <scope>NUCLEOTIDE SEQUENCE</scope>
    <source>
        <strain evidence="1">CtzO58</strain>
    </source>
</reference>
<accession>A0A8S5UWU1</accession>
<evidence type="ECO:0000313" key="1">
    <source>
        <dbReference type="EMBL" id="DAF98915.1"/>
    </source>
</evidence>
<organism evidence="1">
    <name type="scientific">Siphoviridae sp. ctzO58</name>
    <dbReference type="NCBI Taxonomy" id="2825748"/>
    <lineage>
        <taxon>Viruses</taxon>
        <taxon>Duplodnaviria</taxon>
        <taxon>Heunggongvirae</taxon>
        <taxon>Uroviricota</taxon>
        <taxon>Caudoviricetes</taxon>
    </lineage>
</organism>
<protein>
    <submittedName>
        <fullName evidence="1">Uncharacterized protein</fullName>
    </submittedName>
</protein>
<proteinExistence type="predicted"/>